<organism evidence="2 3">
    <name type="scientific">Heterorhabditis bacteriophora</name>
    <name type="common">Entomopathogenic nematode worm</name>
    <dbReference type="NCBI Taxonomy" id="37862"/>
    <lineage>
        <taxon>Eukaryota</taxon>
        <taxon>Metazoa</taxon>
        <taxon>Ecdysozoa</taxon>
        <taxon>Nematoda</taxon>
        <taxon>Chromadorea</taxon>
        <taxon>Rhabditida</taxon>
        <taxon>Rhabditina</taxon>
        <taxon>Rhabditomorpha</taxon>
        <taxon>Strongyloidea</taxon>
        <taxon>Heterorhabditidae</taxon>
        <taxon>Heterorhabditis</taxon>
    </lineage>
</organism>
<evidence type="ECO:0000313" key="3">
    <source>
        <dbReference type="WBParaSite" id="Hba_15357"/>
    </source>
</evidence>
<dbReference type="AlphaFoldDB" id="A0A1I7XD28"/>
<feature type="transmembrane region" description="Helical" evidence="1">
    <location>
        <begin position="40"/>
        <end position="63"/>
    </location>
</feature>
<proteinExistence type="predicted"/>
<keyword evidence="2" id="KW-1185">Reference proteome</keyword>
<dbReference type="Proteomes" id="UP000095283">
    <property type="component" value="Unplaced"/>
</dbReference>
<keyword evidence="1" id="KW-0812">Transmembrane</keyword>
<keyword evidence="1" id="KW-0472">Membrane</keyword>
<sequence length="82" mass="9165">MYHRSPAKTTDTLPPNFTFSSDDPFYFGPATCELIHYKTAAYLVGFVEFIILVSASVAFWVLWLENGTSSSTLAENSFYPGK</sequence>
<accession>A0A1I7XD28</accession>
<dbReference type="WBParaSite" id="Hba_15357">
    <property type="protein sequence ID" value="Hba_15357"/>
    <property type="gene ID" value="Hba_15357"/>
</dbReference>
<protein>
    <submittedName>
        <fullName evidence="3">Copper transporter</fullName>
    </submittedName>
</protein>
<name>A0A1I7XD28_HETBA</name>
<evidence type="ECO:0000313" key="2">
    <source>
        <dbReference type="Proteomes" id="UP000095283"/>
    </source>
</evidence>
<keyword evidence="1" id="KW-1133">Transmembrane helix</keyword>
<reference evidence="3" key="1">
    <citation type="submission" date="2016-11" db="UniProtKB">
        <authorList>
            <consortium name="WormBaseParasite"/>
        </authorList>
    </citation>
    <scope>IDENTIFICATION</scope>
</reference>
<evidence type="ECO:0000256" key="1">
    <source>
        <dbReference type="SAM" id="Phobius"/>
    </source>
</evidence>